<dbReference type="PANTHER" id="PTHR30349">
    <property type="entry name" value="PHAGE INTEGRASE-RELATED"/>
    <property type="match status" value="1"/>
</dbReference>
<dbReference type="InterPro" id="IPR013762">
    <property type="entry name" value="Integrase-like_cat_sf"/>
</dbReference>
<keyword evidence="3 5" id="KW-0238">DNA-binding</keyword>
<dbReference type="GO" id="GO:0015074">
    <property type="term" value="P:DNA integration"/>
    <property type="evidence" value="ECO:0007669"/>
    <property type="project" value="UniProtKB-KW"/>
</dbReference>
<dbReference type="InterPro" id="IPR044068">
    <property type="entry name" value="CB"/>
</dbReference>
<dbReference type="SUPFAM" id="SSF56349">
    <property type="entry name" value="DNA breaking-rejoining enzymes"/>
    <property type="match status" value="1"/>
</dbReference>
<dbReference type="PROSITE" id="PS51898">
    <property type="entry name" value="TYR_RECOMBINASE"/>
    <property type="match status" value="1"/>
</dbReference>
<evidence type="ECO:0000256" key="4">
    <source>
        <dbReference type="ARBA" id="ARBA00023172"/>
    </source>
</evidence>
<dbReference type="CDD" id="cd00796">
    <property type="entry name" value="INT_Rci_Hp1_C"/>
    <property type="match status" value="1"/>
</dbReference>
<gene>
    <name evidence="8" type="ORF">KUV31_11790</name>
</gene>
<evidence type="ECO:0000313" key="9">
    <source>
        <dbReference type="Proteomes" id="UP000824927"/>
    </source>
</evidence>
<dbReference type="AlphaFoldDB" id="A0A9Q3XDG4"/>
<dbReference type="InterPro" id="IPR010998">
    <property type="entry name" value="Integrase_recombinase_N"/>
</dbReference>
<evidence type="ECO:0000256" key="5">
    <source>
        <dbReference type="PROSITE-ProRule" id="PRU01248"/>
    </source>
</evidence>
<evidence type="ECO:0000256" key="1">
    <source>
        <dbReference type="ARBA" id="ARBA00008857"/>
    </source>
</evidence>
<evidence type="ECO:0000259" key="7">
    <source>
        <dbReference type="PROSITE" id="PS51900"/>
    </source>
</evidence>
<comment type="caution">
    <text evidence="8">The sequence shown here is derived from an EMBL/GenBank/DDBJ whole genome shotgun (WGS) entry which is preliminary data.</text>
</comment>
<accession>A0A9Q3XDG4</accession>
<dbReference type="GO" id="GO:0006310">
    <property type="term" value="P:DNA recombination"/>
    <property type="evidence" value="ECO:0007669"/>
    <property type="project" value="UniProtKB-KW"/>
</dbReference>
<proteinExistence type="inferred from homology"/>
<dbReference type="InterPro" id="IPR050090">
    <property type="entry name" value="Tyrosine_recombinase_XerCD"/>
</dbReference>
<feature type="domain" description="Core-binding (CB)" evidence="7">
    <location>
        <begin position="92"/>
        <end position="175"/>
    </location>
</feature>
<organism evidence="8 9">
    <name type="scientific">Qipengyuania aquimaris</name>
    <dbReference type="NCBI Taxonomy" id="255984"/>
    <lineage>
        <taxon>Bacteria</taxon>
        <taxon>Pseudomonadati</taxon>
        <taxon>Pseudomonadota</taxon>
        <taxon>Alphaproteobacteria</taxon>
        <taxon>Sphingomonadales</taxon>
        <taxon>Erythrobacteraceae</taxon>
        <taxon>Qipengyuania</taxon>
    </lineage>
</organism>
<dbReference type="GO" id="GO:0003677">
    <property type="term" value="F:DNA binding"/>
    <property type="evidence" value="ECO:0007669"/>
    <property type="project" value="UniProtKB-UniRule"/>
</dbReference>
<dbReference type="PANTHER" id="PTHR30349:SF64">
    <property type="entry name" value="PROPHAGE INTEGRASE INTD-RELATED"/>
    <property type="match status" value="1"/>
</dbReference>
<keyword evidence="4" id="KW-0233">DNA recombination</keyword>
<feature type="domain" description="Tyr recombinase" evidence="6">
    <location>
        <begin position="194"/>
        <end position="372"/>
    </location>
</feature>
<evidence type="ECO:0000313" key="8">
    <source>
        <dbReference type="EMBL" id="MBY6219022.1"/>
    </source>
</evidence>
<keyword evidence="2" id="KW-0229">DNA integration</keyword>
<dbReference type="InterPro" id="IPR002104">
    <property type="entry name" value="Integrase_catalytic"/>
</dbReference>
<evidence type="ECO:0000256" key="2">
    <source>
        <dbReference type="ARBA" id="ARBA00022908"/>
    </source>
</evidence>
<comment type="similarity">
    <text evidence="1">Belongs to the 'phage' integrase family.</text>
</comment>
<dbReference type="PROSITE" id="PS51900">
    <property type="entry name" value="CB"/>
    <property type="match status" value="1"/>
</dbReference>
<dbReference type="InterPro" id="IPR011010">
    <property type="entry name" value="DNA_brk_join_enz"/>
</dbReference>
<dbReference type="Gene3D" id="1.10.443.10">
    <property type="entry name" value="Intergrase catalytic core"/>
    <property type="match status" value="1"/>
</dbReference>
<dbReference type="RefSeq" id="WP_222405670.1">
    <property type="nucleotide sequence ID" value="NZ_JAHVKP010000001.1"/>
</dbReference>
<dbReference type="Pfam" id="PF00589">
    <property type="entry name" value="Phage_integrase"/>
    <property type="match status" value="1"/>
</dbReference>
<dbReference type="Gene3D" id="1.10.150.130">
    <property type="match status" value="1"/>
</dbReference>
<name>A0A9Q3XDG4_9SPHN</name>
<sequence length="404" mass="46230">MALKFEHLTRPAIRKLQAGERITEHGITAERQKNGGLRYSINIMVDGQRIHRVIGRDSDGVTREQAERAIENFRTKAREGRLDLPTGRKRHRTFKESGEEYLARIKGNPKHGKNFVRKQKHIRDRLIPHFKTARLDKITDEYVSSYIEARLADGVSEATVNRELSTLSHFLNRAAYWWKIRSKPNIEKFEEKRKQIEILTQTERHDLLQAAIADQDPLTWLFVAIAIGTGMRHSELLRIKWERIEFDLRRIHIPEAKAGMREQPIPKALADRLRKHWRQIGEPSGWVFPTARNDAKTPHRTSMAKQFARTVERAGMSKKRVTPHVLRHTAITDLVTAGIPLPTIQKISGHKTLAMVLRYTQLADDHVSESVDTLGASFSDAITPRLHIGGKVADIASASKIGKR</sequence>
<evidence type="ECO:0000259" key="6">
    <source>
        <dbReference type="PROSITE" id="PS51898"/>
    </source>
</evidence>
<evidence type="ECO:0000256" key="3">
    <source>
        <dbReference type="ARBA" id="ARBA00023125"/>
    </source>
</evidence>
<reference evidence="8" key="1">
    <citation type="submission" date="2021-06" db="EMBL/GenBank/DDBJ databases">
        <title>50 bacteria genomes isolated from Dapeng, Shenzhen, China.</title>
        <authorList>
            <person name="Zheng W."/>
            <person name="Yu S."/>
            <person name="Huang Y."/>
        </authorList>
    </citation>
    <scope>NUCLEOTIDE SEQUENCE</scope>
    <source>
        <strain evidence="8">DP4N28-2</strain>
    </source>
</reference>
<protein>
    <submittedName>
        <fullName evidence="8">Site-specific integrase</fullName>
    </submittedName>
</protein>
<dbReference type="Proteomes" id="UP000824927">
    <property type="component" value="Unassembled WGS sequence"/>
</dbReference>
<dbReference type="EMBL" id="JAHVKP010000001">
    <property type="protein sequence ID" value="MBY6219022.1"/>
    <property type="molecule type" value="Genomic_DNA"/>
</dbReference>